<dbReference type="GO" id="GO:0051213">
    <property type="term" value="F:dioxygenase activity"/>
    <property type="evidence" value="ECO:0007669"/>
    <property type="project" value="UniProtKB-KW"/>
</dbReference>
<evidence type="ECO:0000313" key="3">
    <source>
        <dbReference type="EMBL" id="MBB4736147.1"/>
    </source>
</evidence>
<evidence type="ECO:0000313" key="4">
    <source>
        <dbReference type="Proteomes" id="UP000540191"/>
    </source>
</evidence>
<reference evidence="3 4" key="1">
    <citation type="submission" date="2020-08" db="EMBL/GenBank/DDBJ databases">
        <title>Sequencing the genomes of 1000 actinobacteria strains.</title>
        <authorList>
            <person name="Klenk H.-P."/>
        </authorList>
    </citation>
    <scope>NUCLEOTIDE SEQUENCE [LARGE SCALE GENOMIC DNA]</scope>
    <source>
        <strain evidence="3 4">DSM 23974</strain>
    </source>
</reference>
<feature type="domain" description="Cupin type-2" evidence="2">
    <location>
        <begin position="63"/>
        <end position="122"/>
    </location>
</feature>
<dbReference type="InterPro" id="IPR014710">
    <property type="entry name" value="RmlC-like_jellyroll"/>
</dbReference>
<accession>A0A7W7GPZ5</accession>
<dbReference type="InterPro" id="IPR011051">
    <property type="entry name" value="RmlC_Cupin_sf"/>
</dbReference>
<dbReference type="Gene3D" id="2.60.120.10">
    <property type="entry name" value="Jelly Rolls"/>
    <property type="match status" value="1"/>
</dbReference>
<dbReference type="SUPFAM" id="SSF51182">
    <property type="entry name" value="RmlC-like cupins"/>
    <property type="match status" value="1"/>
</dbReference>
<dbReference type="PANTHER" id="PTHR37694">
    <property type="entry name" value="SLR8022 PROTEIN"/>
    <property type="match status" value="1"/>
</dbReference>
<gene>
    <name evidence="3" type="ORF">HDA30_001655</name>
</gene>
<organism evidence="3 4">
    <name type="scientific">Micrococcus cohnii</name>
    <dbReference type="NCBI Taxonomy" id="993416"/>
    <lineage>
        <taxon>Bacteria</taxon>
        <taxon>Bacillati</taxon>
        <taxon>Actinomycetota</taxon>
        <taxon>Actinomycetes</taxon>
        <taxon>Micrococcales</taxon>
        <taxon>Micrococcaceae</taxon>
        <taxon>Micrococcus</taxon>
    </lineage>
</organism>
<name>A0A7W7GPZ5_9MICC</name>
<keyword evidence="4" id="KW-1185">Reference proteome</keyword>
<protein>
    <submittedName>
        <fullName evidence="3">Quercetin dioxygenase-like cupin family protein</fullName>
    </submittedName>
</protein>
<dbReference type="RefSeq" id="WP_221419066.1">
    <property type="nucleotide sequence ID" value="NZ_JACHNA010000001.1"/>
</dbReference>
<keyword evidence="3" id="KW-0223">Dioxygenase</keyword>
<dbReference type="Proteomes" id="UP000540191">
    <property type="component" value="Unassembled WGS sequence"/>
</dbReference>
<comment type="caution">
    <text evidence="3">The sequence shown here is derived from an EMBL/GenBank/DDBJ whole genome shotgun (WGS) entry which is preliminary data.</text>
</comment>
<evidence type="ECO:0000259" key="2">
    <source>
        <dbReference type="Pfam" id="PF07883"/>
    </source>
</evidence>
<sequence length="135" mass="13919">MNATDPANAADSAAGPDATVATDPAGQMTVLDLISDAPAPDPSRDRGAVHRHHSGDGANIITFSFAPGQSWPDHEAAHPITVQCLAGTLEFTVGERTVRLDPGVIVHLPAHVRHAVAAPADAGEPVNLLLLTMLT</sequence>
<dbReference type="PANTHER" id="PTHR37694:SF1">
    <property type="entry name" value="SLR8022 PROTEIN"/>
    <property type="match status" value="1"/>
</dbReference>
<keyword evidence="3" id="KW-0560">Oxidoreductase</keyword>
<dbReference type="AlphaFoldDB" id="A0A7W7GPZ5"/>
<dbReference type="EMBL" id="JACHNA010000001">
    <property type="protein sequence ID" value="MBB4736147.1"/>
    <property type="molecule type" value="Genomic_DNA"/>
</dbReference>
<evidence type="ECO:0000256" key="1">
    <source>
        <dbReference type="SAM" id="MobiDB-lite"/>
    </source>
</evidence>
<dbReference type="InterPro" id="IPR013096">
    <property type="entry name" value="Cupin_2"/>
</dbReference>
<feature type="compositionally biased region" description="Low complexity" evidence="1">
    <location>
        <begin position="1"/>
        <end position="21"/>
    </location>
</feature>
<proteinExistence type="predicted"/>
<dbReference type="Pfam" id="PF07883">
    <property type="entry name" value="Cupin_2"/>
    <property type="match status" value="1"/>
</dbReference>
<dbReference type="CDD" id="cd02230">
    <property type="entry name" value="cupin_HP0902-like"/>
    <property type="match status" value="1"/>
</dbReference>
<feature type="region of interest" description="Disordered" evidence="1">
    <location>
        <begin position="1"/>
        <end position="55"/>
    </location>
</feature>